<accession>A0A8J6Y6I7</accession>
<feature type="domain" description="Glucose-1-phosphate adenylyltransferase/Bifunctional protein GlmU-like C-terminal hexapeptide" evidence="2">
    <location>
        <begin position="252"/>
        <end position="311"/>
    </location>
</feature>
<dbReference type="InterPro" id="IPR050486">
    <property type="entry name" value="Mannose-1P_guanyltransferase"/>
</dbReference>
<keyword evidence="3" id="KW-0808">Transferase</keyword>
<dbReference type="AlphaFoldDB" id="A0A8J6Y6I7"/>
<dbReference type="SUPFAM" id="SSF53448">
    <property type="entry name" value="Nucleotide-diphospho-sugar transferases"/>
    <property type="match status" value="1"/>
</dbReference>
<evidence type="ECO:0000313" key="4">
    <source>
        <dbReference type="Proteomes" id="UP000598633"/>
    </source>
</evidence>
<comment type="caution">
    <text evidence="3">The sequence shown here is derived from an EMBL/GenBank/DDBJ whole genome shotgun (WGS) entry which is preliminary data.</text>
</comment>
<proteinExistence type="predicted"/>
<reference evidence="3 4" key="1">
    <citation type="submission" date="2020-08" db="EMBL/GenBank/DDBJ databases">
        <title>Acidobacteriota in marine sediments use diverse sulfur dissimilation pathways.</title>
        <authorList>
            <person name="Wasmund K."/>
        </authorList>
    </citation>
    <scope>NUCLEOTIDE SEQUENCE [LARGE SCALE GENOMIC DNA]</scope>
    <source>
        <strain evidence="3">MAG AM3-A</strain>
    </source>
</reference>
<dbReference type="InterPro" id="IPR005835">
    <property type="entry name" value="NTP_transferase_dom"/>
</dbReference>
<dbReference type="EMBL" id="JACXWA010000062">
    <property type="protein sequence ID" value="MBD3870459.1"/>
    <property type="molecule type" value="Genomic_DNA"/>
</dbReference>
<dbReference type="GO" id="GO:0016740">
    <property type="term" value="F:transferase activity"/>
    <property type="evidence" value="ECO:0007669"/>
    <property type="project" value="UniProtKB-KW"/>
</dbReference>
<organism evidence="3 4">
    <name type="scientific">Candidatus Sulfomarinibacter kjeldsenii</name>
    <dbReference type="NCBI Taxonomy" id="2885994"/>
    <lineage>
        <taxon>Bacteria</taxon>
        <taxon>Pseudomonadati</taxon>
        <taxon>Acidobacteriota</taxon>
        <taxon>Thermoanaerobaculia</taxon>
        <taxon>Thermoanaerobaculales</taxon>
        <taxon>Candidatus Sulfomarinibacteraceae</taxon>
        <taxon>Candidatus Sulfomarinibacter</taxon>
    </lineage>
</organism>
<dbReference type="Gene3D" id="2.160.10.10">
    <property type="entry name" value="Hexapeptide repeat proteins"/>
    <property type="match status" value="1"/>
</dbReference>
<dbReference type="Gene3D" id="3.90.550.10">
    <property type="entry name" value="Spore Coat Polysaccharide Biosynthesis Protein SpsA, Chain A"/>
    <property type="match status" value="1"/>
</dbReference>
<dbReference type="InterPro" id="IPR056818">
    <property type="entry name" value="GlmU/GlgC-like_hexapep"/>
</dbReference>
<evidence type="ECO:0000259" key="1">
    <source>
        <dbReference type="Pfam" id="PF00483"/>
    </source>
</evidence>
<name>A0A8J6Y6I7_9BACT</name>
<evidence type="ECO:0000259" key="2">
    <source>
        <dbReference type="Pfam" id="PF24894"/>
    </source>
</evidence>
<gene>
    <name evidence="3" type="ORF">IFJ97_03770</name>
</gene>
<dbReference type="InterPro" id="IPR029044">
    <property type="entry name" value="Nucleotide-diphossugar_trans"/>
</dbReference>
<evidence type="ECO:0000313" key="3">
    <source>
        <dbReference type="EMBL" id="MBD3870459.1"/>
    </source>
</evidence>
<feature type="domain" description="Nucleotidyl transferase" evidence="1">
    <location>
        <begin position="9"/>
        <end position="236"/>
    </location>
</feature>
<sequence length="318" mass="33344">MTAYGFKTAMILAAGLGKRMRPLTSVLPKPALPMTDGPVVASALRLAASAGATQIVVNVSHLAEQMAEAVSEVTIGGIEIALSFEDELMGTAGGLAMARDRGLLGNENSVLVINGDGALGLNLEGFAEHHLASGDLVTLALLPHLDPEQWSRVVLDVDERVTEIHPPGRPGPHEVPFLYPGVMAVHRNALDALPATPGEIPAALWNPAQNERKLGGLVVAGHWREIGTPTDYLEVMLLRLAGTTWIHPSAKISTGASIRNSFVGRKAVVSDRAVIAESVVAEEAQIGKGALVTRSVLLGAVEIAADENVVGEFRATGR</sequence>
<dbReference type="Proteomes" id="UP000598633">
    <property type="component" value="Unassembled WGS sequence"/>
</dbReference>
<dbReference type="PANTHER" id="PTHR22572">
    <property type="entry name" value="SUGAR-1-PHOSPHATE GUANYL TRANSFERASE"/>
    <property type="match status" value="1"/>
</dbReference>
<dbReference type="Pfam" id="PF00483">
    <property type="entry name" value="NTP_transferase"/>
    <property type="match status" value="1"/>
</dbReference>
<protein>
    <submittedName>
        <fullName evidence="3">NTP transferase domain-containing protein</fullName>
    </submittedName>
</protein>
<dbReference type="Pfam" id="PF24894">
    <property type="entry name" value="Hexapep_GlmU"/>
    <property type="match status" value="1"/>
</dbReference>